<name>A0A8T0RXZ8_PANVG</name>
<keyword evidence="3" id="KW-1185">Reference proteome</keyword>
<feature type="compositionally biased region" description="Pro residues" evidence="1">
    <location>
        <begin position="89"/>
        <end position="122"/>
    </location>
</feature>
<evidence type="ECO:0000313" key="3">
    <source>
        <dbReference type="Proteomes" id="UP000823388"/>
    </source>
</evidence>
<dbReference type="AlphaFoldDB" id="A0A8T0RXZ8"/>
<feature type="region of interest" description="Disordered" evidence="1">
    <location>
        <begin position="89"/>
        <end position="123"/>
    </location>
</feature>
<organism evidence="2 3">
    <name type="scientific">Panicum virgatum</name>
    <name type="common">Blackwell switchgrass</name>
    <dbReference type="NCBI Taxonomy" id="38727"/>
    <lineage>
        <taxon>Eukaryota</taxon>
        <taxon>Viridiplantae</taxon>
        <taxon>Streptophyta</taxon>
        <taxon>Embryophyta</taxon>
        <taxon>Tracheophyta</taxon>
        <taxon>Spermatophyta</taxon>
        <taxon>Magnoliopsida</taxon>
        <taxon>Liliopsida</taxon>
        <taxon>Poales</taxon>
        <taxon>Poaceae</taxon>
        <taxon>PACMAD clade</taxon>
        <taxon>Panicoideae</taxon>
        <taxon>Panicodae</taxon>
        <taxon>Paniceae</taxon>
        <taxon>Panicinae</taxon>
        <taxon>Panicum</taxon>
        <taxon>Panicum sect. Hiantes</taxon>
    </lineage>
</organism>
<proteinExistence type="predicted"/>
<protein>
    <submittedName>
        <fullName evidence="2">Uncharacterized protein</fullName>
    </submittedName>
</protein>
<sequence length="194" mass="20808">MHQHSGFPAIYGHGFHGAAIDHVHPPSPPADPILREERNMSRMLPLRRIITLLAVAAASSSPAALGIRTYEDCKCFMCVCDLDPHPLPPEAPSRHQPPPEPVPSPPPPPPPSPPPPALPAYYPPAEHEPTPGYYYYPPMPYGYPWQGGYGTPAGEVYPREDRRASKSGAARGARPLLAAALASAALSLLLVRAA</sequence>
<reference evidence="2" key="1">
    <citation type="submission" date="2020-05" db="EMBL/GenBank/DDBJ databases">
        <title>WGS assembly of Panicum virgatum.</title>
        <authorList>
            <person name="Lovell J.T."/>
            <person name="Jenkins J."/>
            <person name="Shu S."/>
            <person name="Juenger T.E."/>
            <person name="Schmutz J."/>
        </authorList>
    </citation>
    <scope>NUCLEOTIDE SEQUENCE</scope>
    <source>
        <strain evidence="2">AP13</strain>
    </source>
</reference>
<dbReference type="Proteomes" id="UP000823388">
    <property type="component" value="Chromosome 5N"/>
</dbReference>
<gene>
    <name evidence="2" type="ORF">PVAP13_5NG173800</name>
</gene>
<evidence type="ECO:0000256" key="1">
    <source>
        <dbReference type="SAM" id="MobiDB-lite"/>
    </source>
</evidence>
<evidence type="ECO:0000313" key="2">
    <source>
        <dbReference type="EMBL" id="KAG2589925.1"/>
    </source>
</evidence>
<accession>A0A8T0RXZ8</accession>
<comment type="caution">
    <text evidence="2">The sequence shown here is derived from an EMBL/GenBank/DDBJ whole genome shotgun (WGS) entry which is preliminary data.</text>
</comment>
<dbReference type="EMBL" id="CM029046">
    <property type="protein sequence ID" value="KAG2589925.1"/>
    <property type="molecule type" value="Genomic_DNA"/>
</dbReference>
<feature type="region of interest" description="Disordered" evidence="1">
    <location>
        <begin position="152"/>
        <end position="171"/>
    </location>
</feature>